<feature type="transmembrane region" description="Helical" evidence="6">
    <location>
        <begin position="136"/>
        <end position="158"/>
    </location>
</feature>
<sequence length="464" mass="50933">MPPPHPPNPENVNVPDTANKKIPIFETNLTEKPFQTRDATDEEISLYPHITDKVPLSAWIVVLAGAAERACYFGIIAPWQNYLQIPRQYGAVPGALGLGQSTATNIYNAFFLFSFLTPMGFAIVSDVWLGRFKTLIVGLLVYLLGCLLLVFTSLPVALEHGSGLIGFIWAMILIGLGAGCVKATFFPLLGDQYVQKKAKLVMQKNGELAIIDATRTVQLIYNIYYCLSLLIFYLCINQIYNNLVSQAGQMNLHNVPNDMIQVFSGVACVIFGPVIQGLYSLLAKRKIPFGPIARITAAFIVCAGAMAYAAGVQQLIYRSGPCYRYPLSCEASQDGKIPNDISVWVQLPVYFILAVAEIFGFVTASEYAYSKAPKDMKAVVQAIMQLTACVASALGMALSLVSKDPKLVIMYASLAAAMGVSAALFFWKFSRYDDREDEMNKTNIQEDVKSTDNCGVSVRDEERP</sequence>
<feature type="transmembrane region" description="Helical" evidence="6">
    <location>
        <begin position="349"/>
        <end position="370"/>
    </location>
</feature>
<feature type="transmembrane region" description="Helical" evidence="6">
    <location>
        <begin position="164"/>
        <end position="189"/>
    </location>
</feature>
<evidence type="ECO:0000256" key="1">
    <source>
        <dbReference type="ARBA" id="ARBA00004141"/>
    </source>
</evidence>
<protein>
    <recommendedName>
        <fullName evidence="9">Oligopeptide transporter</fullName>
    </recommendedName>
</protein>
<dbReference type="GO" id="GO:0022857">
    <property type="term" value="F:transmembrane transporter activity"/>
    <property type="evidence" value="ECO:0007669"/>
    <property type="project" value="InterPro"/>
</dbReference>
<keyword evidence="5 6" id="KW-0472">Membrane</keyword>
<evidence type="ECO:0000313" key="8">
    <source>
        <dbReference type="Proteomes" id="UP000433883"/>
    </source>
</evidence>
<dbReference type="Pfam" id="PF00854">
    <property type="entry name" value="PTR2"/>
    <property type="match status" value="1"/>
</dbReference>
<evidence type="ECO:0000256" key="5">
    <source>
        <dbReference type="ARBA" id="ARBA00023136"/>
    </source>
</evidence>
<comment type="similarity">
    <text evidence="2">Belongs to the major facilitator superfamily. Proton-dependent oligopeptide transporter (POT/PTR) (TC 2.A.17) family.</text>
</comment>
<evidence type="ECO:0000256" key="6">
    <source>
        <dbReference type="SAM" id="Phobius"/>
    </source>
</evidence>
<evidence type="ECO:0000256" key="4">
    <source>
        <dbReference type="ARBA" id="ARBA00022989"/>
    </source>
</evidence>
<accession>A0A8H3Z409</accession>
<feature type="transmembrane region" description="Helical" evidence="6">
    <location>
        <begin position="382"/>
        <end position="402"/>
    </location>
</feature>
<feature type="transmembrane region" description="Helical" evidence="6">
    <location>
        <begin position="295"/>
        <end position="317"/>
    </location>
</feature>
<evidence type="ECO:0000256" key="2">
    <source>
        <dbReference type="ARBA" id="ARBA00005982"/>
    </source>
</evidence>
<dbReference type="Proteomes" id="UP000433883">
    <property type="component" value="Unassembled WGS sequence"/>
</dbReference>
<reference evidence="7 8" key="1">
    <citation type="submission" date="2019-11" db="EMBL/GenBank/DDBJ databases">
        <title>Venturia inaequalis Genome Resource.</title>
        <authorList>
            <person name="Lichtner F.J."/>
        </authorList>
    </citation>
    <scope>NUCLEOTIDE SEQUENCE [LARGE SCALE GENOMIC DNA]</scope>
    <source>
        <strain evidence="7">Bline_iso_100314</strain>
    </source>
</reference>
<dbReference type="PANTHER" id="PTHR11654">
    <property type="entry name" value="OLIGOPEPTIDE TRANSPORTER-RELATED"/>
    <property type="match status" value="1"/>
</dbReference>
<dbReference type="EMBL" id="WNWQ01000086">
    <property type="protein sequence ID" value="KAE9979842.1"/>
    <property type="molecule type" value="Genomic_DNA"/>
</dbReference>
<dbReference type="AlphaFoldDB" id="A0A8H3Z409"/>
<evidence type="ECO:0000313" key="7">
    <source>
        <dbReference type="EMBL" id="KAE9979842.1"/>
    </source>
</evidence>
<feature type="transmembrane region" description="Helical" evidence="6">
    <location>
        <begin position="408"/>
        <end position="427"/>
    </location>
</feature>
<name>A0A8H3Z409_VENIN</name>
<dbReference type="InterPro" id="IPR000109">
    <property type="entry name" value="POT_fam"/>
</dbReference>
<organism evidence="7 8">
    <name type="scientific">Venturia inaequalis</name>
    <name type="common">Apple scab fungus</name>
    <dbReference type="NCBI Taxonomy" id="5025"/>
    <lineage>
        <taxon>Eukaryota</taxon>
        <taxon>Fungi</taxon>
        <taxon>Dikarya</taxon>
        <taxon>Ascomycota</taxon>
        <taxon>Pezizomycotina</taxon>
        <taxon>Dothideomycetes</taxon>
        <taxon>Pleosporomycetidae</taxon>
        <taxon>Venturiales</taxon>
        <taxon>Venturiaceae</taxon>
        <taxon>Venturia</taxon>
    </lineage>
</organism>
<feature type="transmembrane region" description="Helical" evidence="6">
    <location>
        <begin position="106"/>
        <end position="129"/>
    </location>
</feature>
<evidence type="ECO:0008006" key="9">
    <source>
        <dbReference type="Google" id="ProtNLM"/>
    </source>
</evidence>
<dbReference type="InterPro" id="IPR036259">
    <property type="entry name" value="MFS_trans_sf"/>
</dbReference>
<dbReference type="Gene3D" id="1.20.1250.20">
    <property type="entry name" value="MFS general substrate transporter like domains"/>
    <property type="match status" value="2"/>
</dbReference>
<comment type="subcellular location">
    <subcellularLocation>
        <location evidence="1">Membrane</location>
        <topology evidence="1">Multi-pass membrane protein</topology>
    </subcellularLocation>
</comment>
<dbReference type="SUPFAM" id="SSF103473">
    <property type="entry name" value="MFS general substrate transporter"/>
    <property type="match status" value="1"/>
</dbReference>
<feature type="transmembrane region" description="Helical" evidence="6">
    <location>
        <begin position="219"/>
        <end position="240"/>
    </location>
</feature>
<dbReference type="GO" id="GO:0016020">
    <property type="term" value="C:membrane"/>
    <property type="evidence" value="ECO:0007669"/>
    <property type="project" value="UniProtKB-SubCell"/>
</dbReference>
<feature type="transmembrane region" description="Helical" evidence="6">
    <location>
        <begin position="260"/>
        <end position="283"/>
    </location>
</feature>
<proteinExistence type="inferred from homology"/>
<keyword evidence="3 6" id="KW-0812">Transmembrane</keyword>
<comment type="caution">
    <text evidence="7">The sequence shown here is derived from an EMBL/GenBank/DDBJ whole genome shotgun (WGS) entry which is preliminary data.</text>
</comment>
<gene>
    <name evidence="7" type="ORF">BLS_009395</name>
</gene>
<keyword evidence="4 6" id="KW-1133">Transmembrane helix</keyword>
<evidence type="ECO:0000256" key="3">
    <source>
        <dbReference type="ARBA" id="ARBA00022692"/>
    </source>
</evidence>